<evidence type="ECO:0000313" key="2">
    <source>
        <dbReference type="Proteomes" id="UP000782610"/>
    </source>
</evidence>
<dbReference type="InterPro" id="IPR008767">
    <property type="entry name" value="Phage_SPP1_head-tail_adaptor"/>
</dbReference>
<accession>A0A933L6B0</accession>
<dbReference type="Gene3D" id="2.40.10.270">
    <property type="entry name" value="Bacteriophage SPP1 head-tail adaptor protein"/>
    <property type="match status" value="1"/>
</dbReference>
<evidence type="ECO:0000313" key="1">
    <source>
        <dbReference type="EMBL" id="MBI4923912.1"/>
    </source>
</evidence>
<sequence>MIDARVPPIGTMTDRVQLRRRVTTDEAEGGEVALYTAIATVWARVRQLSARQDFASDGRGQAITHSVVMRFRTDLKPGDRILYRGRVLEIAAANDMNGRRAYLSCQCSERVVTG</sequence>
<dbReference type="InterPro" id="IPR038666">
    <property type="entry name" value="SSP1_head-tail_sf"/>
</dbReference>
<protein>
    <submittedName>
        <fullName evidence="1">Phage head closure protein</fullName>
    </submittedName>
</protein>
<dbReference type="Proteomes" id="UP000782610">
    <property type="component" value="Unassembled WGS sequence"/>
</dbReference>
<reference evidence="1" key="1">
    <citation type="submission" date="2020-07" db="EMBL/GenBank/DDBJ databases">
        <title>Huge and variable diversity of episymbiotic CPR bacteria and DPANN archaea in groundwater ecosystems.</title>
        <authorList>
            <person name="He C.Y."/>
            <person name="Keren R."/>
            <person name="Whittaker M."/>
            <person name="Farag I.F."/>
            <person name="Doudna J."/>
            <person name="Cate J.H.D."/>
            <person name="Banfield J.F."/>
        </authorList>
    </citation>
    <scope>NUCLEOTIDE SEQUENCE</scope>
    <source>
        <strain evidence="1">NC_groundwater_1586_Pr3_B-0.1um_66_15</strain>
    </source>
</reference>
<comment type="caution">
    <text evidence="1">The sequence shown here is derived from an EMBL/GenBank/DDBJ whole genome shotgun (WGS) entry which is preliminary data.</text>
</comment>
<dbReference type="Pfam" id="PF05521">
    <property type="entry name" value="Phage_HCP"/>
    <property type="match status" value="1"/>
</dbReference>
<name>A0A933L6B0_9HYPH</name>
<proteinExistence type="predicted"/>
<dbReference type="EMBL" id="JACRAF010000064">
    <property type="protein sequence ID" value="MBI4923912.1"/>
    <property type="molecule type" value="Genomic_DNA"/>
</dbReference>
<gene>
    <name evidence="1" type="ORF">HY834_19435</name>
</gene>
<dbReference type="NCBIfam" id="TIGR01563">
    <property type="entry name" value="gp16_SPP1"/>
    <property type="match status" value="1"/>
</dbReference>
<dbReference type="AlphaFoldDB" id="A0A933L6B0"/>
<organism evidence="1 2">
    <name type="scientific">Devosia nanyangense</name>
    <dbReference type="NCBI Taxonomy" id="1228055"/>
    <lineage>
        <taxon>Bacteria</taxon>
        <taxon>Pseudomonadati</taxon>
        <taxon>Pseudomonadota</taxon>
        <taxon>Alphaproteobacteria</taxon>
        <taxon>Hyphomicrobiales</taxon>
        <taxon>Devosiaceae</taxon>
        <taxon>Devosia</taxon>
    </lineage>
</organism>